<dbReference type="CDD" id="cd00009">
    <property type="entry name" value="AAA"/>
    <property type="match status" value="1"/>
</dbReference>
<dbReference type="eggNOG" id="COG1715">
    <property type="taxonomic scope" value="Bacteria"/>
</dbReference>
<dbReference type="Pfam" id="PF14338">
    <property type="entry name" value="Mrr_N"/>
    <property type="match status" value="2"/>
</dbReference>
<dbReference type="Pfam" id="PF07728">
    <property type="entry name" value="AAA_5"/>
    <property type="match status" value="1"/>
</dbReference>
<dbReference type="REBASE" id="16770">
    <property type="entry name" value="SceSoMcrB2P"/>
</dbReference>
<accession>A9FMY1</accession>
<dbReference type="STRING" id="448385.sce8203"/>
<reference evidence="3 4" key="1">
    <citation type="journal article" date="2007" name="Nat. Biotechnol.">
        <title>Complete genome sequence of the myxobacterium Sorangium cellulosum.</title>
        <authorList>
            <person name="Schneiker S."/>
            <person name="Perlova O."/>
            <person name="Kaiser O."/>
            <person name="Gerth K."/>
            <person name="Alici A."/>
            <person name="Altmeyer M.O."/>
            <person name="Bartels D."/>
            <person name="Bekel T."/>
            <person name="Beyer S."/>
            <person name="Bode E."/>
            <person name="Bode H.B."/>
            <person name="Bolten C.J."/>
            <person name="Choudhuri J.V."/>
            <person name="Doss S."/>
            <person name="Elnakady Y.A."/>
            <person name="Frank B."/>
            <person name="Gaigalat L."/>
            <person name="Goesmann A."/>
            <person name="Groeger C."/>
            <person name="Gross F."/>
            <person name="Jelsbak L."/>
            <person name="Jelsbak L."/>
            <person name="Kalinowski J."/>
            <person name="Kegler C."/>
            <person name="Knauber T."/>
            <person name="Konietzny S."/>
            <person name="Kopp M."/>
            <person name="Krause L."/>
            <person name="Krug D."/>
            <person name="Linke B."/>
            <person name="Mahmud T."/>
            <person name="Martinez-Arias R."/>
            <person name="McHardy A.C."/>
            <person name="Merai M."/>
            <person name="Meyer F."/>
            <person name="Mormann S."/>
            <person name="Munoz-Dorado J."/>
            <person name="Perez J."/>
            <person name="Pradella S."/>
            <person name="Rachid S."/>
            <person name="Raddatz G."/>
            <person name="Rosenau F."/>
            <person name="Rueckert C."/>
            <person name="Sasse F."/>
            <person name="Scharfe M."/>
            <person name="Schuster S.C."/>
            <person name="Suen G."/>
            <person name="Treuner-Lange A."/>
            <person name="Velicer G.J."/>
            <person name="Vorholter F.-J."/>
            <person name="Weissman K.J."/>
            <person name="Welch R.D."/>
            <person name="Wenzel S.C."/>
            <person name="Whitworth D.E."/>
            <person name="Wilhelm S."/>
            <person name="Wittmann C."/>
            <person name="Bloecker H."/>
            <person name="Puehler A."/>
            <person name="Mueller R."/>
        </authorList>
    </citation>
    <scope>NUCLEOTIDE SEQUENCE [LARGE SCALE GENOMIC DNA]</scope>
    <source>
        <strain evidence="4">So ce56</strain>
    </source>
</reference>
<feature type="domain" description="AAA+ ATPase" evidence="2">
    <location>
        <begin position="303"/>
        <end position="465"/>
    </location>
</feature>
<dbReference type="PANTHER" id="PTHR37291">
    <property type="entry name" value="5-METHYLCYTOSINE-SPECIFIC RESTRICTION ENZYME B"/>
    <property type="match status" value="1"/>
</dbReference>
<dbReference type="PANTHER" id="PTHR37291:SF1">
    <property type="entry name" value="TYPE IV METHYL-DIRECTED RESTRICTION ENZYME ECOKMCRB SUBUNIT"/>
    <property type="match status" value="1"/>
</dbReference>
<dbReference type="InterPro" id="IPR003593">
    <property type="entry name" value="AAA+_ATPase"/>
</dbReference>
<protein>
    <submittedName>
        <fullName evidence="3">5-methylcytosine-specific restriction enzyme B</fullName>
    </submittedName>
</protein>
<evidence type="ECO:0000313" key="4">
    <source>
        <dbReference type="Proteomes" id="UP000002139"/>
    </source>
</evidence>
<dbReference type="Proteomes" id="UP000002139">
    <property type="component" value="Chromosome"/>
</dbReference>
<dbReference type="RefSeq" id="WP_012240812.1">
    <property type="nucleotide sequence ID" value="NC_010162.1"/>
</dbReference>
<evidence type="ECO:0000256" key="1">
    <source>
        <dbReference type="SAM" id="MobiDB-lite"/>
    </source>
</evidence>
<gene>
    <name evidence="3" type="ordered locus">sce8203</name>
</gene>
<dbReference type="Gene3D" id="3.40.50.300">
    <property type="entry name" value="P-loop containing nucleotide triphosphate hydrolases"/>
    <property type="match status" value="1"/>
</dbReference>
<dbReference type="GO" id="GO:0005524">
    <property type="term" value="F:ATP binding"/>
    <property type="evidence" value="ECO:0007669"/>
    <property type="project" value="InterPro"/>
</dbReference>
<dbReference type="EMBL" id="AM746676">
    <property type="protein sequence ID" value="CAN98373.1"/>
    <property type="molecule type" value="Genomic_DNA"/>
</dbReference>
<dbReference type="BioCyc" id="SCEL448385:SCE_RS50010-MONOMER"/>
<dbReference type="InterPro" id="IPR027417">
    <property type="entry name" value="P-loop_NTPase"/>
</dbReference>
<dbReference type="SUPFAM" id="SSF52540">
    <property type="entry name" value="P-loop containing nucleoside triphosphate hydrolases"/>
    <property type="match status" value="1"/>
</dbReference>
<feature type="region of interest" description="Disordered" evidence="1">
    <location>
        <begin position="241"/>
        <end position="261"/>
    </location>
</feature>
<dbReference type="InterPro" id="IPR025745">
    <property type="entry name" value="Mrr-like_N_dom"/>
</dbReference>
<dbReference type="InterPro" id="IPR011704">
    <property type="entry name" value="ATPase_dyneun-rel_AAA"/>
</dbReference>
<feature type="compositionally biased region" description="Basic and acidic residues" evidence="1">
    <location>
        <begin position="117"/>
        <end position="126"/>
    </location>
</feature>
<evidence type="ECO:0000259" key="2">
    <source>
        <dbReference type="SMART" id="SM00382"/>
    </source>
</evidence>
<name>A9FMY1_SORC5</name>
<dbReference type="OrthoDB" id="9781481at2"/>
<dbReference type="InterPro" id="IPR052934">
    <property type="entry name" value="Methyl-DNA_Rec/Restrict_Enz"/>
</dbReference>
<sequence>MADDGAKILDELSPKDRRWALPILRTIAALGGAGRRKEVVERIHAEHRALLPEATWTWILKSHRIEWTRMALRDEELLTSGGHGIWKLTDRGRRALAECEDDSVDLSGERPPGSAEGGERAPEVEPTRVPGETVLRTSVSGFEIPALEALAAGADDHSKIEAFIEKQYGRKLTPGDRRLGFNGKVLWQYTASWALSYLKKRGQAQNPSRGQWAITEAGRQRLEEEKKHFSLPKYQTSRTSVPIGGGSVAGADGVETSDDEAAARAEQIQQFDTALKDVVSPEILRKLHHVLRVDLGAAPSRAVPRNIIFSGPPGTGKTWLAEAVARALTGEEGPSEEGRIRLVQFHPSYGYEDFIWGIRPVLSDKRTGFKEHRGPFLEICEDANEEQDRFFVLIIDEINRGDPARIFGELLYALEYRNRSVALASGGTLVVPPNLVVLGTMNSVDRSVALVDYALRRRFAFLRVDPDPELVADVHPTPAGRAAARALGALNKQICAVADPDHQLGHSYFLSAGRLLAERADLALIWEMELEPQLTELFHGQADRVKDLYRVWVQHVDETLAEEAEEQEEAAAS</sequence>
<dbReference type="SMART" id="SM00382">
    <property type="entry name" value="AAA"/>
    <property type="match status" value="1"/>
</dbReference>
<proteinExistence type="predicted"/>
<dbReference type="eggNOG" id="COG1401">
    <property type="taxonomic scope" value="Bacteria"/>
</dbReference>
<dbReference type="KEGG" id="scl:sce8203"/>
<feature type="region of interest" description="Disordered" evidence="1">
    <location>
        <begin position="100"/>
        <end position="128"/>
    </location>
</feature>
<organism evidence="3 4">
    <name type="scientific">Sorangium cellulosum (strain So ce56)</name>
    <name type="common">Polyangium cellulosum (strain So ce56)</name>
    <dbReference type="NCBI Taxonomy" id="448385"/>
    <lineage>
        <taxon>Bacteria</taxon>
        <taxon>Pseudomonadati</taxon>
        <taxon>Myxococcota</taxon>
        <taxon>Polyangia</taxon>
        <taxon>Polyangiales</taxon>
        <taxon>Polyangiaceae</taxon>
        <taxon>Sorangium</taxon>
    </lineage>
</organism>
<dbReference type="GO" id="GO:0016887">
    <property type="term" value="F:ATP hydrolysis activity"/>
    <property type="evidence" value="ECO:0007669"/>
    <property type="project" value="InterPro"/>
</dbReference>
<dbReference type="AlphaFoldDB" id="A9FMY1"/>
<keyword evidence="4" id="KW-1185">Reference proteome</keyword>
<evidence type="ECO:0000313" key="3">
    <source>
        <dbReference type="EMBL" id="CAN98373.1"/>
    </source>
</evidence>
<dbReference type="HOGENOM" id="CLU_475585_0_0_7"/>